<evidence type="ECO:0000313" key="2">
    <source>
        <dbReference type="EMBL" id="ALE93575.1"/>
    </source>
</evidence>
<dbReference type="KEGG" id="aaq:AOC05_16685"/>
<dbReference type="EMBL" id="CP012677">
    <property type="protein sequence ID" value="ALE93575.1"/>
    <property type="molecule type" value="Genomic_DNA"/>
</dbReference>
<name>A0A0M3UGR5_9MICC</name>
<dbReference type="OrthoDB" id="4951169at2"/>
<keyword evidence="1" id="KW-0472">Membrane</keyword>
<dbReference type="Proteomes" id="UP000062833">
    <property type="component" value="Chromosome"/>
</dbReference>
<keyword evidence="3" id="KW-1185">Reference proteome</keyword>
<accession>A0A0M3UGR5</accession>
<feature type="transmembrane region" description="Helical" evidence="1">
    <location>
        <begin position="67"/>
        <end position="92"/>
    </location>
</feature>
<proteinExistence type="predicted"/>
<dbReference type="RefSeq" id="WP_062008532.1">
    <property type="nucleotide sequence ID" value="NZ_CP012677.1"/>
</dbReference>
<feature type="transmembrane region" description="Helical" evidence="1">
    <location>
        <begin position="20"/>
        <end position="37"/>
    </location>
</feature>
<organism evidence="2 3">
    <name type="scientific">Arthrobacter alpinus</name>
    <dbReference type="NCBI Taxonomy" id="656366"/>
    <lineage>
        <taxon>Bacteria</taxon>
        <taxon>Bacillati</taxon>
        <taxon>Actinomycetota</taxon>
        <taxon>Actinomycetes</taxon>
        <taxon>Micrococcales</taxon>
        <taxon>Micrococcaceae</taxon>
        <taxon>Arthrobacter</taxon>
    </lineage>
</organism>
<dbReference type="AlphaFoldDB" id="A0A0M3UGR5"/>
<evidence type="ECO:0000313" key="3">
    <source>
        <dbReference type="Proteomes" id="UP000062833"/>
    </source>
</evidence>
<keyword evidence="1" id="KW-0812">Transmembrane</keyword>
<evidence type="ECO:0000256" key="1">
    <source>
        <dbReference type="SAM" id="Phobius"/>
    </source>
</evidence>
<gene>
    <name evidence="2" type="ORF">AOC05_16685</name>
</gene>
<reference evidence="3" key="1">
    <citation type="submission" date="2015-09" db="EMBL/GenBank/DDBJ databases">
        <title>Complete genome of Arthrobacter alpinus strain R3.8.</title>
        <authorList>
            <person name="See-Too W.S."/>
            <person name="Chan K.G."/>
        </authorList>
    </citation>
    <scope>NUCLEOTIDE SEQUENCE [LARGE SCALE GENOMIC DNA]</scope>
    <source>
        <strain evidence="3">R3.8</strain>
    </source>
</reference>
<sequence>MRDITAVILKRESRSSRARISIVAAILVALLALYGLLEAMLRVLGQPAWLIEPLTAAERLSRLPEGILPAMLLAIGVLIFLVGFVFFANAVVPGRRARHVIPDPRVAVVVDDEVIASALAKRARLAAGVTREQVMVVVSARTVQVNVRPTSGILLDEVQIQAAVKAELDAMALEPTPSVRVHLANSGVIGV</sequence>
<keyword evidence="1" id="KW-1133">Transmembrane helix</keyword>
<dbReference type="PATRIC" id="fig|656366.3.peg.3596"/>
<protein>
    <recommendedName>
        <fullName evidence="4">DNA/RNA endonuclease G</fullName>
    </recommendedName>
</protein>
<evidence type="ECO:0008006" key="4">
    <source>
        <dbReference type="Google" id="ProtNLM"/>
    </source>
</evidence>